<feature type="transmembrane region" description="Helical" evidence="5">
    <location>
        <begin position="6"/>
        <end position="28"/>
    </location>
</feature>
<dbReference type="AlphaFoldDB" id="A0ABD5NQU1"/>
<dbReference type="InterPro" id="IPR003689">
    <property type="entry name" value="ZIP"/>
</dbReference>
<accession>A0ABD5NQU1</accession>
<dbReference type="Pfam" id="PF02535">
    <property type="entry name" value="Zip"/>
    <property type="match status" value="1"/>
</dbReference>
<proteinExistence type="predicted"/>
<dbReference type="EMBL" id="JBHSAQ010000011">
    <property type="protein sequence ID" value="MFC3959314.1"/>
    <property type="molecule type" value="Genomic_DNA"/>
</dbReference>
<feature type="transmembrane region" description="Helical" evidence="5">
    <location>
        <begin position="68"/>
        <end position="85"/>
    </location>
</feature>
<feature type="transmembrane region" description="Helical" evidence="5">
    <location>
        <begin position="35"/>
        <end position="56"/>
    </location>
</feature>
<name>A0ABD5NQU1_9EURY</name>
<keyword evidence="2 5" id="KW-0812">Transmembrane</keyword>
<feature type="transmembrane region" description="Helical" evidence="5">
    <location>
        <begin position="196"/>
        <end position="216"/>
    </location>
</feature>
<keyword evidence="4 5" id="KW-0472">Membrane</keyword>
<dbReference type="Proteomes" id="UP001595846">
    <property type="component" value="Unassembled WGS sequence"/>
</dbReference>
<reference evidence="6 7" key="1">
    <citation type="journal article" date="2019" name="Int. J. Syst. Evol. Microbiol.">
        <title>The Global Catalogue of Microorganisms (GCM) 10K type strain sequencing project: providing services to taxonomists for standard genome sequencing and annotation.</title>
        <authorList>
            <consortium name="The Broad Institute Genomics Platform"/>
            <consortium name="The Broad Institute Genome Sequencing Center for Infectious Disease"/>
            <person name="Wu L."/>
            <person name="Ma J."/>
        </authorList>
    </citation>
    <scope>NUCLEOTIDE SEQUENCE [LARGE SCALE GENOMIC DNA]</scope>
    <source>
        <strain evidence="6 7">IBRC-M 10256</strain>
    </source>
</reference>
<feature type="transmembrane region" description="Helical" evidence="5">
    <location>
        <begin position="167"/>
        <end position="190"/>
    </location>
</feature>
<evidence type="ECO:0000256" key="5">
    <source>
        <dbReference type="SAM" id="Phobius"/>
    </source>
</evidence>
<evidence type="ECO:0000256" key="3">
    <source>
        <dbReference type="ARBA" id="ARBA00022989"/>
    </source>
</evidence>
<keyword evidence="3 5" id="KW-1133">Transmembrane helix</keyword>
<evidence type="ECO:0000256" key="4">
    <source>
        <dbReference type="ARBA" id="ARBA00023136"/>
    </source>
</evidence>
<evidence type="ECO:0000256" key="1">
    <source>
        <dbReference type="ARBA" id="ARBA00004141"/>
    </source>
</evidence>
<dbReference type="GO" id="GO:0016020">
    <property type="term" value="C:membrane"/>
    <property type="evidence" value="ECO:0007669"/>
    <property type="project" value="UniProtKB-SubCell"/>
</dbReference>
<feature type="transmembrane region" description="Helical" evidence="5">
    <location>
        <begin position="228"/>
        <end position="248"/>
    </location>
</feature>
<dbReference type="GeneID" id="73901969"/>
<comment type="subcellular location">
    <subcellularLocation>
        <location evidence="1">Membrane</location>
        <topology evidence="1">Multi-pass membrane protein</topology>
    </subcellularLocation>
</comment>
<gene>
    <name evidence="6" type="ORF">ACFOUR_13195</name>
</gene>
<evidence type="ECO:0000313" key="7">
    <source>
        <dbReference type="Proteomes" id="UP001595846"/>
    </source>
</evidence>
<dbReference type="RefSeq" id="WP_256532861.1">
    <property type="nucleotide sequence ID" value="NZ_CP101824.1"/>
</dbReference>
<sequence>MGPLGWILLTTLLISLFAWIGVFTLFLADHLVERLLLWLVAFAAGALLGGAFFHLLPRAIRSHGSLHTRGLFVALVVGFAFFYVLEQFIHWHHHHGTDHEHEPVTYLVLVSDSLHNFIDGLVIAGAFLIDVEVGFVTAFAIALHEIPQEIGDFGILVYGGFEKVRALAINFATALTVVLGGLVGYALSGVVGEPPVALLTFAAGNFIYIASSDLIPEINAEAEVRNRLGYFVVFVAGLGVMYGIALLGHSH</sequence>
<evidence type="ECO:0000256" key="2">
    <source>
        <dbReference type="ARBA" id="ARBA00022692"/>
    </source>
</evidence>
<organism evidence="6 7">
    <name type="scientific">Halovivax cerinus</name>
    <dbReference type="NCBI Taxonomy" id="1487865"/>
    <lineage>
        <taxon>Archaea</taxon>
        <taxon>Methanobacteriati</taxon>
        <taxon>Methanobacteriota</taxon>
        <taxon>Stenosarchaea group</taxon>
        <taxon>Halobacteria</taxon>
        <taxon>Halobacteriales</taxon>
        <taxon>Natrialbaceae</taxon>
        <taxon>Halovivax</taxon>
    </lineage>
</organism>
<evidence type="ECO:0000313" key="6">
    <source>
        <dbReference type="EMBL" id="MFC3959314.1"/>
    </source>
</evidence>
<dbReference type="PANTHER" id="PTHR16950">
    <property type="entry name" value="ZINC TRANSPORTER SLC39A7 HISTIDINE-RICH MEMBRANE PROTEIN KE4"/>
    <property type="match status" value="1"/>
</dbReference>
<dbReference type="PANTHER" id="PTHR16950:SF16">
    <property type="entry name" value="ZINC TRANSPORTER ZIP13"/>
    <property type="match status" value="1"/>
</dbReference>
<keyword evidence="7" id="KW-1185">Reference proteome</keyword>
<comment type="caution">
    <text evidence="6">The sequence shown here is derived from an EMBL/GenBank/DDBJ whole genome shotgun (WGS) entry which is preliminary data.</text>
</comment>
<protein>
    <submittedName>
        <fullName evidence="6">ZIP family metal transporter</fullName>
    </submittedName>
</protein>